<gene>
    <name evidence="2" type="ORF">Plil01_001255300</name>
</gene>
<organism evidence="2 3">
    <name type="scientific">Phytophthora lilii</name>
    <dbReference type="NCBI Taxonomy" id="2077276"/>
    <lineage>
        <taxon>Eukaryota</taxon>
        <taxon>Sar</taxon>
        <taxon>Stramenopiles</taxon>
        <taxon>Oomycota</taxon>
        <taxon>Peronosporomycetes</taxon>
        <taxon>Peronosporales</taxon>
        <taxon>Peronosporaceae</taxon>
        <taxon>Phytophthora</taxon>
    </lineage>
</organism>
<dbReference type="GO" id="GO:0004185">
    <property type="term" value="F:serine-type carboxypeptidase activity"/>
    <property type="evidence" value="ECO:0007669"/>
    <property type="project" value="InterPro"/>
</dbReference>
<dbReference type="Gene3D" id="1.10.287.410">
    <property type="match status" value="1"/>
</dbReference>
<dbReference type="EMBL" id="BSXW01000785">
    <property type="protein sequence ID" value="GMF29546.1"/>
    <property type="molecule type" value="Genomic_DNA"/>
</dbReference>
<dbReference type="AlphaFoldDB" id="A0A9W6UB28"/>
<dbReference type="OrthoDB" id="443318at2759"/>
<dbReference type="Proteomes" id="UP001165083">
    <property type="component" value="Unassembled WGS sequence"/>
</dbReference>
<evidence type="ECO:0000256" key="1">
    <source>
        <dbReference type="ARBA" id="ARBA00009431"/>
    </source>
</evidence>
<keyword evidence="3" id="KW-1185">Reference proteome</keyword>
<dbReference type="SUPFAM" id="SSF53474">
    <property type="entry name" value="alpha/beta-Hydrolases"/>
    <property type="match status" value="1"/>
</dbReference>
<reference evidence="2" key="1">
    <citation type="submission" date="2023-04" db="EMBL/GenBank/DDBJ databases">
        <title>Phytophthora lilii NBRC 32176.</title>
        <authorList>
            <person name="Ichikawa N."/>
            <person name="Sato H."/>
            <person name="Tonouchi N."/>
        </authorList>
    </citation>
    <scope>NUCLEOTIDE SEQUENCE</scope>
    <source>
        <strain evidence="2">NBRC 32176</strain>
    </source>
</reference>
<dbReference type="Pfam" id="PF00450">
    <property type="entry name" value="Peptidase_S10"/>
    <property type="match status" value="1"/>
</dbReference>
<proteinExistence type="inferred from homology"/>
<comment type="similarity">
    <text evidence="1">Belongs to the peptidase S10 family.</text>
</comment>
<protein>
    <submittedName>
        <fullName evidence="2">Unnamed protein product</fullName>
    </submittedName>
</protein>
<dbReference type="GO" id="GO:0006508">
    <property type="term" value="P:proteolysis"/>
    <property type="evidence" value="ECO:0007669"/>
    <property type="project" value="InterPro"/>
</dbReference>
<evidence type="ECO:0000313" key="3">
    <source>
        <dbReference type="Proteomes" id="UP001165083"/>
    </source>
</evidence>
<sequence length="240" mass="27460">MNHNRFIITLRTDAQEQQMKHDSVECIRLTRECQLAPRNGTICKVAQACWNDKLINPFNSANRNNYDMRQPCNNSDPDPVCDNSRFISDYLNSPEVRKYLNVDARVPAWHEDSADVGTSFTVDGDWCMPFHEFVADMLDDGLRVLVYAGDADLMCNWIGNQAWTLALDWQGKDGYNAEVDDPSSPTIHYYLMKTAPSMLAWFGPRKFCICSSVHCWAHGTNGPTCCLTRPYHRFLFKKSS</sequence>
<dbReference type="Gene3D" id="3.40.50.1820">
    <property type="entry name" value="alpha/beta hydrolase"/>
    <property type="match status" value="1"/>
</dbReference>
<evidence type="ECO:0000313" key="2">
    <source>
        <dbReference type="EMBL" id="GMF29546.1"/>
    </source>
</evidence>
<dbReference type="InterPro" id="IPR001563">
    <property type="entry name" value="Peptidase_S10"/>
</dbReference>
<comment type="caution">
    <text evidence="2">The sequence shown here is derived from an EMBL/GenBank/DDBJ whole genome shotgun (WGS) entry which is preliminary data.</text>
</comment>
<dbReference type="InterPro" id="IPR029058">
    <property type="entry name" value="AB_hydrolase_fold"/>
</dbReference>
<accession>A0A9W6UB28</accession>
<name>A0A9W6UB28_9STRA</name>